<evidence type="ECO:0000256" key="1">
    <source>
        <dbReference type="SAM" id="Phobius"/>
    </source>
</evidence>
<keyword evidence="1" id="KW-0812">Transmembrane</keyword>
<dbReference type="Pfam" id="PF04892">
    <property type="entry name" value="VanZ"/>
    <property type="match status" value="1"/>
</dbReference>
<reference evidence="3 4" key="1">
    <citation type="submission" date="2020-01" db="EMBL/GenBank/DDBJ databases">
        <title>A novel Bacillus sp. from Pasinler.</title>
        <authorList>
            <person name="Adiguzel A."/>
            <person name="Ay H."/>
            <person name="Baltaci M.O."/>
        </authorList>
    </citation>
    <scope>NUCLEOTIDE SEQUENCE [LARGE SCALE GENOMIC DNA]</scope>
    <source>
        <strain evidence="3 4">P1</strain>
    </source>
</reference>
<accession>A0ABX0A3H8</accession>
<evidence type="ECO:0000313" key="4">
    <source>
        <dbReference type="Proteomes" id="UP000743899"/>
    </source>
</evidence>
<feature type="transmembrane region" description="Helical" evidence="1">
    <location>
        <begin position="137"/>
        <end position="157"/>
    </location>
</feature>
<gene>
    <name evidence="3" type="ORF">GW534_06325</name>
</gene>
<protein>
    <submittedName>
        <fullName evidence="3">VanZ family protein</fullName>
    </submittedName>
</protein>
<dbReference type="RefSeq" id="WP_161920219.1">
    <property type="nucleotide sequence ID" value="NZ_JAACYS010000020.1"/>
</dbReference>
<feature type="transmembrane region" description="Helical" evidence="1">
    <location>
        <begin position="163"/>
        <end position="180"/>
    </location>
</feature>
<evidence type="ECO:0000313" key="3">
    <source>
        <dbReference type="EMBL" id="NCU17387.1"/>
    </source>
</evidence>
<keyword evidence="1" id="KW-0472">Membrane</keyword>
<dbReference type="PANTHER" id="PTHR36834">
    <property type="entry name" value="MEMBRANE PROTEIN-RELATED"/>
    <property type="match status" value="1"/>
</dbReference>
<dbReference type="PANTHER" id="PTHR36834:SF1">
    <property type="entry name" value="INTEGRAL MEMBRANE PROTEIN"/>
    <property type="match status" value="1"/>
</dbReference>
<comment type="caution">
    <text evidence="3">The sequence shown here is derived from an EMBL/GenBank/DDBJ whole genome shotgun (WGS) entry which is preliminary data.</text>
</comment>
<evidence type="ECO:0000259" key="2">
    <source>
        <dbReference type="Pfam" id="PF04892"/>
    </source>
</evidence>
<organism evidence="3 4">
    <name type="scientific">Pallidibacillus pasinlerensis</name>
    <dbReference type="NCBI Taxonomy" id="2703818"/>
    <lineage>
        <taxon>Bacteria</taxon>
        <taxon>Bacillati</taxon>
        <taxon>Bacillota</taxon>
        <taxon>Bacilli</taxon>
        <taxon>Bacillales</taxon>
        <taxon>Bacillaceae</taxon>
        <taxon>Pallidibacillus</taxon>
    </lineage>
</organism>
<feature type="domain" description="VanZ-like" evidence="2">
    <location>
        <begin position="50"/>
        <end position="182"/>
    </location>
</feature>
<feature type="transmembrane region" description="Helical" evidence="1">
    <location>
        <begin position="41"/>
        <end position="63"/>
    </location>
</feature>
<keyword evidence="1" id="KW-1133">Transmembrane helix</keyword>
<dbReference type="Proteomes" id="UP000743899">
    <property type="component" value="Unassembled WGS sequence"/>
</dbReference>
<dbReference type="EMBL" id="JAACYS010000020">
    <property type="protein sequence ID" value="NCU17387.1"/>
    <property type="molecule type" value="Genomic_DNA"/>
</dbReference>
<dbReference type="InterPro" id="IPR006976">
    <property type="entry name" value="VanZ-like"/>
</dbReference>
<keyword evidence="4" id="KW-1185">Reference proteome</keyword>
<name>A0ABX0A3H8_9BACI</name>
<proteinExistence type="predicted"/>
<sequence>MEQIIGYTFDMLPFLLVMLPIYVFVRGIYLFRNKKGQSIQLLREFGLLLFVLYLTGVASQTIVPEFVIINNKLQAVDLGFNPDRINLEPFNKIIETQILVENGHISYLFIEVFGNICMFIPIGFFLPLLWDKFKNPFLTVFVCLFISFSIETIQLILPRGTDVDDIILNTSGGLIGYILYSVQKSRLKNITIQV</sequence>
<dbReference type="InterPro" id="IPR053150">
    <property type="entry name" value="Teicoplanin_resist-assoc"/>
</dbReference>
<feature type="transmembrane region" description="Helical" evidence="1">
    <location>
        <begin position="12"/>
        <end position="29"/>
    </location>
</feature>
<feature type="transmembrane region" description="Helical" evidence="1">
    <location>
        <begin position="105"/>
        <end position="130"/>
    </location>
</feature>